<dbReference type="PANTHER" id="PTHR22926:SF5">
    <property type="entry name" value="PHOSPHO-N-ACETYLMURAMOYL-PENTAPEPTIDE-TRANSFERASE HOMOLOG"/>
    <property type="match status" value="1"/>
</dbReference>
<feature type="transmembrane region" description="Helical" evidence="7">
    <location>
        <begin position="113"/>
        <end position="132"/>
    </location>
</feature>
<accession>A0AB36TGT8</accession>
<evidence type="ECO:0000256" key="6">
    <source>
        <dbReference type="ARBA" id="ARBA00023136"/>
    </source>
</evidence>
<evidence type="ECO:0000256" key="3">
    <source>
        <dbReference type="ARBA" id="ARBA00022679"/>
    </source>
</evidence>
<dbReference type="EC" id="2.7.8.13" evidence="7 8"/>
<keyword evidence="7" id="KW-0573">Peptidoglycan synthesis</keyword>
<proteinExistence type="inferred from homology"/>
<keyword evidence="7" id="KW-0133">Cell shape</keyword>
<feature type="transmembrane region" description="Helical" evidence="7">
    <location>
        <begin position="204"/>
        <end position="225"/>
    </location>
</feature>
<feature type="transmembrane region" description="Helical" evidence="7">
    <location>
        <begin position="81"/>
        <end position="101"/>
    </location>
</feature>
<dbReference type="PANTHER" id="PTHR22926">
    <property type="entry name" value="PHOSPHO-N-ACETYLMURAMOYL-PENTAPEPTIDE-TRANSFERASE"/>
    <property type="match status" value="1"/>
</dbReference>
<feature type="transmembrane region" description="Helical" evidence="7">
    <location>
        <begin position="180"/>
        <end position="198"/>
    </location>
</feature>
<dbReference type="GO" id="GO:0005886">
    <property type="term" value="C:plasma membrane"/>
    <property type="evidence" value="ECO:0007669"/>
    <property type="project" value="UniProtKB-SubCell"/>
</dbReference>
<dbReference type="GeneID" id="35806189"/>
<evidence type="ECO:0000256" key="9">
    <source>
        <dbReference type="PIRSR" id="PIRSR600715-1"/>
    </source>
</evidence>
<dbReference type="Proteomes" id="UP000223596">
    <property type="component" value="Unassembled WGS sequence"/>
</dbReference>
<dbReference type="GO" id="GO:0008963">
    <property type="term" value="F:phospho-N-acetylmuramoyl-pentapeptide-transferase activity"/>
    <property type="evidence" value="ECO:0007669"/>
    <property type="project" value="UniProtKB-UniRule"/>
</dbReference>
<comment type="function">
    <text evidence="7">Catalyzes the initial step of the lipid cycle reactions in the biosynthesis of the cell wall peptidoglycan: transfers peptidoglycan precursor phospho-MurNAc-pentapeptide from UDP-MurNAc-pentapeptide onto the lipid carrier undecaprenyl phosphate, yielding undecaprenyl-pyrophosphoryl-MurNAc-pentapeptide, known as lipid I.</text>
</comment>
<evidence type="ECO:0000313" key="11">
    <source>
        <dbReference type="Proteomes" id="UP000223596"/>
    </source>
</evidence>
<evidence type="ECO:0000256" key="4">
    <source>
        <dbReference type="ARBA" id="ARBA00022692"/>
    </source>
</evidence>
<evidence type="ECO:0000256" key="1">
    <source>
        <dbReference type="ARBA" id="ARBA00004141"/>
    </source>
</evidence>
<keyword evidence="7" id="KW-0961">Cell wall biogenesis/degradation</keyword>
<dbReference type="GO" id="GO:0051301">
    <property type="term" value="P:cell division"/>
    <property type="evidence" value="ECO:0007669"/>
    <property type="project" value="UniProtKB-KW"/>
</dbReference>
<keyword evidence="7" id="KW-1003">Cell membrane</keyword>
<evidence type="ECO:0000256" key="2">
    <source>
        <dbReference type="ARBA" id="ARBA00005583"/>
    </source>
</evidence>
<dbReference type="HAMAP" id="MF_00038">
    <property type="entry name" value="MraY"/>
    <property type="match status" value="1"/>
</dbReference>
<feature type="binding site" evidence="9">
    <location>
        <position position="233"/>
    </location>
    <ligand>
        <name>Mg(2+)</name>
        <dbReference type="ChEBI" id="CHEBI:18420"/>
    </ligand>
</feature>
<name>A0AB36TGT8_ACETH</name>
<feature type="transmembrane region" description="Helical" evidence="7">
    <location>
        <begin position="152"/>
        <end position="173"/>
    </location>
</feature>
<dbReference type="EMBL" id="PDBW01000001">
    <property type="protein sequence ID" value="PFH02521.1"/>
    <property type="molecule type" value="Genomic_DNA"/>
</dbReference>
<organism evidence="10 11">
    <name type="scientific">Acetivibrio thermocellus AD2</name>
    <dbReference type="NCBI Taxonomy" id="1138384"/>
    <lineage>
        <taxon>Bacteria</taxon>
        <taxon>Bacillati</taxon>
        <taxon>Bacillota</taxon>
        <taxon>Clostridia</taxon>
        <taxon>Eubacteriales</taxon>
        <taxon>Oscillospiraceae</taxon>
        <taxon>Acetivibrio</taxon>
    </lineage>
</organism>
<protein>
    <recommendedName>
        <fullName evidence="7 8">Phospho-N-acetylmuramoyl-pentapeptide-transferase</fullName>
        <ecNumber evidence="7 8">2.7.8.13</ecNumber>
    </recommendedName>
    <alternativeName>
        <fullName evidence="7">UDP-MurNAc-pentapeptide phosphotransferase</fullName>
    </alternativeName>
</protein>
<dbReference type="AlphaFoldDB" id="A0AB36TGT8"/>
<keyword evidence="5 7" id="KW-1133">Transmembrane helix</keyword>
<evidence type="ECO:0000256" key="8">
    <source>
        <dbReference type="NCBIfam" id="TIGR00445"/>
    </source>
</evidence>
<keyword evidence="7 9" id="KW-0460">Magnesium</keyword>
<feature type="transmembrane region" description="Helical" evidence="7">
    <location>
        <begin position="237"/>
        <end position="265"/>
    </location>
</feature>
<comment type="pathway">
    <text evidence="7">Cell wall biogenesis; peptidoglycan biosynthesis.</text>
</comment>
<keyword evidence="7" id="KW-0132">Cell division</keyword>
<comment type="catalytic activity">
    <reaction evidence="7">
        <text>UDP-N-acetyl-alpha-D-muramoyl-L-alanyl-gamma-D-glutamyl-meso-2,6-diaminopimeloyl-D-alanyl-D-alanine + di-trans,octa-cis-undecaprenyl phosphate = di-trans,octa-cis-undecaprenyl diphospho-N-acetyl-alpha-D-muramoyl-L-alanyl-D-glutamyl-meso-2,6-diaminopimeloyl-D-alanyl-D-alanine + UMP</text>
        <dbReference type="Rhea" id="RHEA:28386"/>
        <dbReference type="ChEBI" id="CHEBI:57865"/>
        <dbReference type="ChEBI" id="CHEBI:60392"/>
        <dbReference type="ChEBI" id="CHEBI:61386"/>
        <dbReference type="ChEBI" id="CHEBI:61387"/>
        <dbReference type="EC" id="2.7.8.13"/>
    </reaction>
</comment>
<reference evidence="10 11" key="1">
    <citation type="submission" date="2017-09" db="EMBL/GenBank/DDBJ databases">
        <title>Evaluation of Pacific Biosciences Sequencing Technology to Finishing C. thermocellum Genome Sequences.</title>
        <authorList>
            <person name="Brown S."/>
        </authorList>
    </citation>
    <scope>NUCLEOTIDE SEQUENCE [LARGE SCALE GENOMIC DNA]</scope>
    <source>
        <strain evidence="10 11">AD2</strain>
    </source>
</reference>
<dbReference type="InterPro" id="IPR000715">
    <property type="entry name" value="Glycosyl_transferase_4"/>
</dbReference>
<keyword evidence="6 7" id="KW-0472">Membrane</keyword>
<dbReference type="RefSeq" id="WP_003515505.1">
    <property type="nucleotide sequence ID" value="NZ_CP013828.1"/>
</dbReference>
<dbReference type="CDD" id="cd06852">
    <property type="entry name" value="GT_MraY"/>
    <property type="match status" value="1"/>
</dbReference>
<dbReference type="Pfam" id="PF00953">
    <property type="entry name" value="Glycos_transf_4"/>
    <property type="match status" value="1"/>
</dbReference>
<dbReference type="InterPro" id="IPR003524">
    <property type="entry name" value="PNAcMuramoyl-5peptid_Trfase"/>
</dbReference>
<comment type="subcellular location">
    <subcellularLocation>
        <location evidence="7">Cell membrane</location>
        <topology evidence="7">Multi-pass membrane protein</topology>
    </subcellularLocation>
    <subcellularLocation>
        <location evidence="1">Membrane</location>
        <topology evidence="1">Multi-pass membrane protein</topology>
    </subcellularLocation>
</comment>
<evidence type="ECO:0000313" key="10">
    <source>
        <dbReference type="EMBL" id="PFH02521.1"/>
    </source>
</evidence>
<feature type="transmembrane region" description="Helical" evidence="7">
    <location>
        <begin position="54"/>
        <end position="75"/>
    </location>
</feature>
<dbReference type="GO" id="GO:0071555">
    <property type="term" value="P:cell wall organization"/>
    <property type="evidence" value="ECO:0007669"/>
    <property type="project" value="UniProtKB-KW"/>
</dbReference>
<comment type="cofactor">
    <cofactor evidence="7 9">
        <name>Mg(2+)</name>
        <dbReference type="ChEBI" id="CHEBI:18420"/>
    </cofactor>
</comment>
<keyword evidence="4 7" id="KW-0812">Transmembrane</keyword>
<dbReference type="GO" id="GO:0046872">
    <property type="term" value="F:metal ion binding"/>
    <property type="evidence" value="ECO:0007669"/>
    <property type="project" value="UniProtKB-KW"/>
</dbReference>
<dbReference type="InterPro" id="IPR018480">
    <property type="entry name" value="PNAcMuramoyl-5peptid_Trfase_CS"/>
</dbReference>
<feature type="transmembrane region" description="Helical" evidence="7">
    <location>
        <begin position="304"/>
        <end position="323"/>
    </location>
</feature>
<comment type="caution">
    <text evidence="10">The sequence shown here is derived from an EMBL/GenBank/DDBJ whole genome shotgun (WGS) entry which is preliminary data.</text>
</comment>
<keyword evidence="7" id="KW-0131">Cell cycle</keyword>
<evidence type="ECO:0000256" key="5">
    <source>
        <dbReference type="ARBA" id="ARBA00022989"/>
    </source>
</evidence>
<sequence>MNLPFNISPHVFVFILSFAFSLILGPVLIPMLTRLKFGQTVRDDGPKTHYKKTGTPTMGGMIFLIPVTVLAAFYAGHDRRILPLIFVTLGFGLIGFIDDFIKVVKKRKDGLYWNQKMFGLLLVAVTFAVYLSHTHTSDIIIPFMGMDKTVSLGWLFVPFVVLVLIASTNAVNITDGLDGLAAGVTLIVTVFFTIVAMTRSEWEYIKMFSAMVAGGCLGFLTFNAYPARIFMGDTGSLALGGAVGAIAILMKMPLILLIVGGIYVVEALSVMIQVLSFKLTGKRVFKMAPIHHHFELSGWKEVKVVLVFWTITVLLCILGFFALRLKFY</sequence>
<gene>
    <name evidence="7" type="primary">mraY</name>
    <name evidence="10" type="ORF">M972_111299</name>
</gene>
<feature type="binding site" evidence="9">
    <location>
        <position position="172"/>
    </location>
    <ligand>
        <name>Mg(2+)</name>
        <dbReference type="ChEBI" id="CHEBI:18420"/>
    </ligand>
</feature>
<comment type="similarity">
    <text evidence="2 7">Belongs to the glycosyltransferase 4 family. MraY subfamily.</text>
</comment>
<keyword evidence="3 7" id="KW-0808">Transferase</keyword>
<keyword evidence="7 9" id="KW-0479">Metal-binding</keyword>
<feature type="transmembrane region" description="Helical" evidence="7">
    <location>
        <begin position="12"/>
        <end position="33"/>
    </location>
</feature>
<dbReference type="NCBIfam" id="TIGR00445">
    <property type="entry name" value="mraY"/>
    <property type="match status" value="1"/>
</dbReference>
<dbReference type="PROSITE" id="PS01348">
    <property type="entry name" value="MRAY_2"/>
    <property type="match status" value="1"/>
</dbReference>
<evidence type="ECO:0000256" key="7">
    <source>
        <dbReference type="HAMAP-Rule" id="MF_00038"/>
    </source>
</evidence>
<dbReference type="GO" id="GO:0009252">
    <property type="term" value="P:peptidoglycan biosynthetic process"/>
    <property type="evidence" value="ECO:0007669"/>
    <property type="project" value="UniProtKB-UniRule"/>
</dbReference>
<dbReference type="GO" id="GO:0008360">
    <property type="term" value="P:regulation of cell shape"/>
    <property type="evidence" value="ECO:0007669"/>
    <property type="project" value="UniProtKB-KW"/>
</dbReference>